<accession>A0A2A9NJK7</accession>
<feature type="region of interest" description="Disordered" evidence="1">
    <location>
        <begin position="172"/>
        <end position="193"/>
    </location>
</feature>
<proteinExistence type="predicted"/>
<name>A0A2A9NJK7_9AGAR</name>
<protein>
    <submittedName>
        <fullName evidence="2">Uncharacterized protein</fullName>
    </submittedName>
</protein>
<feature type="compositionally biased region" description="Basic and acidic residues" evidence="1">
    <location>
        <begin position="172"/>
        <end position="184"/>
    </location>
</feature>
<gene>
    <name evidence="2" type="ORF">AMATHDRAFT_49490</name>
</gene>
<reference evidence="2 3" key="1">
    <citation type="submission" date="2014-02" db="EMBL/GenBank/DDBJ databases">
        <title>Transposable element dynamics among asymbiotic and ectomycorrhizal Amanita fungi.</title>
        <authorList>
            <consortium name="DOE Joint Genome Institute"/>
            <person name="Hess J."/>
            <person name="Skrede I."/>
            <person name="Wolfe B."/>
            <person name="LaButti K."/>
            <person name="Ohm R.A."/>
            <person name="Grigoriev I.V."/>
            <person name="Pringle A."/>
        </authorList>
    </citation>
    <scope>NUCLEOTIDE SEQUENCE [LARGE SCALE GENOMIC DNA]</scope>
    <source>
        <strain evidence="2 3">SKay4041</strain>
    </source>
</reference>
<dbReference type="Proteomes" id="UP000242287">
    <property type="component" value="Unassembled WGS sequence"/>
</dbReference>
<evidence type="ECO:0000313" key="3">
    <source>
        <dbReference type="Proteomes" id="UP000242287"/>
    </source>
</evidence>
<organism evidence="2 3">
    <name type="scientific">Amanita thiersii Skay4041</name>
    <dbReference type="NCBI Taxonomy" id="703135"/>
    <lineage>
        <taxon>Eukaryota</taxon>
        <taxon>Fungi</taxon>
        <taxon>Dikarya</taxon>
        <taxon>Basidiomycota</taxon>
        <taxon>Agaricomycotina</taxon>
        <taxon>Agaricomycetes</taxon>
        <taxon>Agaricomycetidae</taxon>
        <taxon>Agaricales</taxon>
        <taxon>Pluteineae</taxon>
        <taxon>Amanitaceae</taxon>
        <taxon>Amanita</taxon>
    </lineage>
</organism>
<evidence type="ECO:0000256" key="1">
    <source>
        <dbReference type="SAM" id="MobiDB-lite"/>
    </source>
</evidence>
<keyword evidence="3" id="KW-1185">Reference proteome</keyword>
<dbReference type="AlphaFoldDB" id="A0A2A9NJK7"/>
<sequence length="193" mass="21391">MSLIVVELDGFFVAQYPNTLRAFASFVLQCAENDVLPTAEQTVKQKFNPNPKEDEQASKFTGDPVLCKLENPPQAKHAQRRLGDTRESEQSISLALTGTDIKSLADSLEYLPPDNDSCFSDDGSEYVPSCLGELPLEVASGDFLTTYATAFDEVYRDGYITNSGRKIRKPTDYVEQERMKRDASSQKVGVCNS</sequence>
<evidence type="ECO:0000313" key="2">
    <source>
        <dbReference type="EMBL" id="PFH48471.1"/>
    </source>
</evidence>
<dbReference type="EMBL" id="KZ302061">
    <property type="protein sequence ID" value="PFH48471.1"/>
    <property type="molecule type" value="Genomic_DNA"/>
</dbReference>